<comment type="caution">
    <text evidence="2">The sequence shown here is derived from an EMBL/GenBank/DDBJ whole genome shotgun (WGS) entry which is preliminary data.</text>
</comment>
<evidence type="ECO:0000313" key="2">
    <source>
        <dbReference type="EMBL" id="KKS22517.1"/>
    </source>
</evidence>
<organism evidence="2 3">
    <name type="scientific">candidate division WWE3 bacterium GW2011_GWA1_41_8</name>
    <dbReference type="NCBI Taxonomy" id="1619103"/>
    <lineage>
        <taxon>Bacteria</taxon>
        <taxon>Katanobacteria</taxon>
    </lineage>
</organism>
<sequence>MLRQESLQAVIDMIEAGSLAAGVLKDTYMSQTKPAWVVLQTDEEALQVERLLEKARNRKNPDSHSAWPVELLMELEAWAEEEDYELPYRDDDEETGWGEFVEAQSARMQLEAESYEEEDEENSEPEDDTPEEEEEGPWGWTRAEYYNAKFGEEG</sequence>
<name>A0A0G0XDQ2_UNCKA</name>
<feature type="compositionally biased region" description="Acidic residues" evidence="1">
    <location>
        <begin position="113"/>
        <end position="136"/>
    </location>
</feature>
<dbReference type="EMBL" id="LCCA01000006">
    <property type="protein sequence ID" value="KKS22517.1"/>
    <property type="molecule type" value="Genomic_DNA"/>
</dbReference>
<evidence type="ECO:0000313" key="3">
    <source>
        <dbReference type="Proteomes" id="UP000034920"/>
    </source>
</evidence>
<evidence type="ECO:0000256" key="1">
    <source>
        <dbReference type="SAM" id="MobiDB-lite"/>
    </source>
</evidence>
<accession>A0A0G0XDQ2</accession>
<feature type="compositionally biased region" description="Acidic residues" evidence="1">
    <location>
        <begin position="87"/>
        <end position="96"/>
    </location>
</feature>
<dbReference type="AlphaFoldDB" id="A0A0G0XDQ2"/>
<protein>
    <submittedName>
        <fullName evidence="2">Uncharacterized protein</fullName>
    </submittedName>
</protein>
<gene>
    <name evidence="2" type="ORF">UU80_C0006G0043</name>
</gene>
<dbReference type="Proteomes" id="UP000034920">
    <property type="component" value="Unassembled WGS sequence"/>
</dbReference>
<proteinExistence type="predicted"/>
<feature type="region of interest" description="Disordered" evidence="1">
    <location>
        <begin position="87"/>
        <end position="154"/>
    </location>
</feature>
<reference evidence="2 3" key="1">
    <citation type="journal article" date="2015" name="Nature">
        <title>rRNA introns, odd ribosomes, and small enigmatic genomes across a large radiation of phyla.</title>
        <authorList>
            <person name="Brown C.T."/>
            <person name="Hug L.A."/>
            <person name="Thomas B.C."/>
            <person name="Sharon I."/>
            <person name="Castelle C.J."/>
            <person name="Singh A."/>
            <person name="Wilkins M.J."/>
            <person name="Williams K.H."/>
            <person name="Banfield J.F."/>
        </authorList>
    </citation>
    <scope>NUCLEOTIDE SEQUENCE [LARGE SCALE GENOMIC DNA]</scope>
</reference>
<dbReference type="STRING" id="1619103.UU80_C0006G0043"/>